<protein>
    <submittedName>
        <fullName evidence="3">Autotransporter domain-containing protein</fullName>
    </submittedName>
</protein>
<keyword evidence="4" id="KW-1185">Reference proteome</keyword>
<dbReference type="InterPro" id="IPR036709">
    <property type="entry name" value="Autotransporte_beta_dom_sf"/>
</dbReference>
<keyword evidence="1" id="KW-0732">Signal</keyword>
<evidence type="ECO:0000256" key="1">
    <source>
        <dbReference type="SAM" id="SignalP"/>
    </source>
</evidence>
<reference evidence="3 4" key="1">
    <citation type="submission" date="2020-01" db="EMBL/GenBank/DDBJ databases">
        <authorList>
            <person name="Chen S."/>
        </authorList>
    </citation>
    <scope>NUCLEOTIDE SEQUENCE [LARGE SCALE GENOMIC DNA]</scope>
    <source>
        <strain evidence="3 4">GS-10</strain>
    </source>
</reference>
<accession>A0A6L8LJD9</accession>
<dbReference type="Proteomes" id="UP000479043">
    <property type="component" value="Unassembled WGS sequence"/>
</dbReference>
<evidence type="ECO:0000313" key="4">
    <source>
        <dbReference type="Proteomes" id="UP000479043"/>
    </source>
</evidence>
<dbReference type="InterPro" id="IPR005546">
    <property type="entry name" value="Autotransporte_beta"/>
</dbReference>
<feature type="domain" description="Autotransporter" evidence="2">
    <location>
        <begin position="2184"/>
        <end position="2442"/>
    </location>
</feature>
<evidence type="ECO:0000313" key="3">
    <source>
        <dbReference type="EMBL" id="MYM55965.1"/>
    </source>
</evidence>
<dbReference type="InterPro" id="IPR057693">
    <property type="entry name" value="DUF7933"/>
</dbReference>
<evidence type="ECO:0000259" key="2">
    <source>
        <dbReference type="PROSITE" id="PS51208"/>
    </source>
</evidence>
<dbReference type="Pfam" id="PF03797">
    <property type="entry name" value="Autotransporter"/>
    <property type="match status" value="1"/>
</dbReference>
<dbReference type="Pfam" id="PF25564">
    <property type="entry name" value="DUF7933"/>
    <property type="match status" value="14"/>
</dbReference>
<organism evidence="3 4">
    <name type="scientific">Thalassovita mangrovi</name>
    <dbReference type="NCBI Taxonomy" id="2692236"/>
    <lineage>
        <taxon>Bacteria</taxon>
        <taxon>Pseudomonadati</taxon>
        <taxon>Pseudomonadota</taxon>
        <taxon>Alphaproteobacteria</taxon>
        <taxon>Rhodobacterales</taxon>
        <taxon>Roseobacteraceae</taxon>
        <taxon>Thalassovita</taxon>
    </lineage>
</organism>
<dbReference type="SUPFAM" id="SSF103515">
    <property type="entry name" value="Autotransporter"/>
    <property type="match status" value="1"/>
</dbReference>
<proteinExistence type="predicted"/>
<feature type="chain" id="PRO_5027108218" evidence="1">
    <location>
        <begin position="32"/>
        <end position="2443"/>
    </location>
</feature>
<comment type="caution">
    <text evidence="3">The sequence shown here is derived from an EMBL/GenBank/DDBJ whole genome shotgun (WGS) entry which is preliminary data.</text>
</comment>
<feature type="signal peptide" evidence="1">
    <location>
        <begin position="1"/>
        <end position="31"/>
    </location>
</feature>
<dbReference type="PROSITE" id="PS51208">
    <property type="entry name" value="AUTOTRANSPORTER"/>
    <property type="match status" value="1"/>
</dbReference>
<dbReference type="EMBL" id="WWEN01000004">
    <property type="protein sequence ID" value="MYM55965.1"/>
    <property type="molecule type" value="Genomic_DNA"/>
</dbReference>
<gene>
    <name evidence="3" type="ORF">GR167_11680</name>
</gene>
<sequence>MNRLSMLAARMTRVFLLLSFAITAFVFQAAAAAAQPTFTLTFSPSAIGVGGTSVATYTITNGSPTTAVTDLAFTHTLSTGLQISSAPDAQTTCYGQDGAAYATLSAPAGGTTIAFSSGSLPASSSCTTTVNVTGATPGSYLNTTSSLTSSAGSASAASATLTVDSNKLSFSKTIVPDTVSLNGTSTMTYTIDNPISAIVSGLTFSETLPSGVQIASPSNVQTDCTGGTLTAPAGGSSISLTGAFFMAAGSCTVTVDIQGTAGGSFTLTSSELSYFNGSSQTAGVASAEFTVNPPPAASVSLTKVFSGDPVAPGGTVTLGFTLYNTNDADAATNIGFTDDLEAMLSGATMISAPSEPCGAGSSISGSGLISFSNGSLAARAWCSFDVTVQIPSGAGAGTYTNTTSTVSATVDGASVTSASGASDTLDVGAAPLDLQLSFTSVNAGDTTTGSFTLTNPNVGTAATNGAFSLPVPLDGLATVTSGVGTNICGSGSFISVQSISGTPTLVFTGGNLVAGGSCSFDIGFAVPASTDAGTYPQTTSTISATIDGATLIGNAATGNLTIVSGASPLLMSKTFAKGTASISETVGMTFSLTNSSETVDATNISFTDDLESFHTGAVLASVASNSCGGSVSGTGTGALSFSGGTLNASGSCEISVTVTLGINAGTPTNTTSDLTASLDGGSAALQANTAASDTITILSTLPLTASFEILESSVPAGGTATARYTITNPNGAPYDATGIAFSHPLYASLSGLLATSLPATPCGAGSALSGSATMVLSGGNIAAGGSCTFDVTLDVPGGAADGDYPLPTNNVSYTIDGAGVTIDGMTDILTVGLSGEGGYTFELTKAFGSEYVLAGSSASMTLTLENLGSQDATSITLSDNLASFLSGTSFGTATSNSCGGTLTGEGGTTLTLSNVSLTAGANCSLQIPVDFSAGVTLGTYTNTTSEVTGSTASGAVAGPEASASIEVRSASLPTFSKSISPSTTNTNSNVVISYSISNPVGGIDRNSLAFTDNVATDIPGAAASVLPGSNPCGVGSSVTGTGVIALTAGVLEAGKSCQFDVTVSVPTPAATTYTSTTSDLTDGGLFVTNGASDTLTVNPLPPSFSKVFAPDSMAQGDTSTLTFTVDASLSTGAVPGLDFTDNLPTGVVLASPANGSTTCTGGTLTAVAGGSTVSYSGGLVNAASTCTVSVDVTSVAVGAHVNTSGTLTSDYGTGGTASDTLTITAAPAPGFTKVFGPDSMVQGDVTTLTFTIDNGSALIGATSLAFFDNFPAGMTVAATPNGASTCTGGTLAAVAGASSVAYSGGTIAAGGSCTVSVDVTSTTVGAAANTSGDLTSSLGNSGTASDTLTVTAAPAPGFAKVFGPDRIVQGGETVLSFTIDNTGALVAAENLAFTDIFPAGMTIAATPGLSTTCTGTTITADAATDRIVMTAGSVAAETSCTVEVSVTTATAGTANNVSGDLTSSLGNSGPASASLGVREPGAPDFTKVFAPDSIAQGGVSTLTFTIDNSASPLDATDLDFSDSFPAGLTVAAEPNAETTCSGGTLTAAAGADTVSYSGGTAAGLGSCTVTVDVTSTTVGDADNTTGDLTSSLGNSGSASATLSVTAADVPGFAKAFTPDSIVQGGVSTLTFTIDNSTALIAAADLDFTDSFPAGMTVAAEPNAETTCSDGTLTAAAGAELISYAGGTVAAGESCDITVDVTSATVGDADNTSGELSSSLGNSGTASATLSVLAADVPGFAKAFTPDSISQGDVSTLTFTIDNSVALVAATDLAFTDSFPAGMTVAADPNAETTCSGGTLTAAAGAELISYAGGTVAAGESCDITVDVTSATVGDAENTSGELSSSLGNSGTASATLSVTAAEAPIMTQRFDPETIAQGGKSTLIVTIDNSANFIEAGGLAFTGSFPENLTIANPTGAITACGGTLTATAGESGFSFSGGTAGAQDSCEVRVDVTAIAVGSLSSVLSPLSSTLGTSEAPASIEVTVIVNTNAYVTFVQQTTEDGTFGFASDAAALNFSIATAGGSGTIGPIEVPAGSYTVTQSRPTGVGNETISCSDDDSSADVTAGQINLELANFESVTCTISSIASLQKTVDTIHNFLHRRNNLLLSNQPNQARRIARLNSGGAGGQQMSFATGDIMSMSPLEFDLMSIGSGNYRIATSSQRMRSARTMALLAHNPDIDSMFVENTPWDIWFEGMYNEFEGSAGASGHFALGYMGADYVLSKDLLIGALVQFDSMRDTSATTDSTVDGHGWMVGPYVTARLAPNLIFDGRFALGRSTNDISPFNTYTDTFETKRFLVDASLSGQYELKNNWIMSPNFAVSYIRENQLAYVDTLGVPIPSQKVWLGQLRVGPNFSRRIVMPGGDVWEPRFTVDAIYNFSDASGATLSSDATTESDGLRARIEGGFNYTDRRGAQLSMSANYDGIGQSDYESYGLSVKVTVPLQ</sequence>
<dbReference type="Gene3D" id="2.40.128.130">
    <property type="entry name" value="Autotransporter beta-domain"/>
    <property type="match status" value="1"/>
</dbReference>
<dbReference type="SMART" id="SM00869">
    <property type="entry name" value="Autotransporter"/>
    <property type="match status" value="1"/>
</dbReference>
<name>A0A6L8LJD9_9RHOB</name>